<gene>
    <name evidence="6" type="ORF">L596_016025</name>
</gene>
<protein>
    <recommendedName>
        <fullName evidence="8">Aquaporin</fullName>
    </recommendedName>
</protein>
<dbReference type="PANTHER" id="PTHR21191">
    <property type="entry name" value="AQUAPORIN"/>
    <property type="match status" value="1"/>
</dbReference>
<sequence length="263" mass="29492">MTTENAYHQVFFVAVAYHAGVFLVCEMAKRVVERRFSPKSLTYFFLMELLCTINTTVGSYENGIMIKTYGPWAIVYIIVSAIFFGKFNRGAFGSPLAPFEAFTNRNLSTAKLSLVLIAEAIALFVGYPTARFIWANTFWALDAHKTSYMSTNCELSWKASRIVYVFAYEMVNGFLMRTAFQTPGKLKAAVIPLYFTTSMSFAGKYIGSPGITPILATCRFLGCENLSLEEFFLTYWIAPLIGWMASAKLLPAPAPERSKEKTN</sequence>
<reference evidence="6 7" key="2">
    <citation type="journal article" date="2019" name="G3 (Bethesda)">
        <title>Hybrid Assembly of the Genome of the Entomopathogenic Nematode Steinernema carpocapsae Identifies the X-Chromosome.</title>
        <authorList>
            <person name="Serra L."/>
            <person name="Macchietto M."/>
            <person name="Macias-Munoz A."/>
            <person name="McGill C.J."/>
            <person name="Rodriguez I.M."/>
            <person name="Rodriguez B."/>
            <person name="Murad R."/>
            <person name="Mortazavi A."/>
        </authorList>
    </citation>
    <scope>NUCLEOTIDE SEQUENCE [LARGE SCALE GENOMIC DNA]</scope>
    <source>
        <strain evidence="6 7">ALL</strain>
    </source>
</reference>
<feature type="transmembrane region" description="Helical" evidence="5">
    <location>
        <begin position="108"/>
        <end position="127"/>
    </location>
</feature>
<keyword evidence="7" id="KW-1185">Reference proteome</keyword>
<dbReference type="OrthoDB" id="1580043at2759"/>
<dbReference type="STRING" id="34508.A0A4U5NGS2"/>
<comment type="subcellular location">
    <subcellularLocation>
        <location evidence="1">Membrane</location>
        <topology evidence="1">Multi-pass membrane protein</topology>
    </subcellularLocation>
</comment>
<dbReference type="Proteomes" id="UP000298663">
    <property type="component" value="Unassembled WGS sequence"/>
</dbReference>
<keyword evidence="4 5" id="KW-0472">Membrane</keyword>
<name>A0A4U5NGS2_STECR</name>
<evidence type="ECO:0000256" key="2">
    <source>
        <dbReference type="ARBA" id="ARBA00022692"/>
    </source>
</evidence>
<keyword evidence="3 5" id="KW-1133">Transmembrane helix</keyword>
<keyword evidence="2 5" id="KW-0812">Transmembrane</keyword>
<evidence type="ECO:0000313" key="7">
    <source>
        <dbReference type="Proteomes" id="UP000298663"/>
    </source>
</evidence>
<dbReference type="AlphaFoldDB" id="A0A4U5NGS2"/>
<evidence type="ECO:0000256" key="1">
    <source>
        <dbReference type="ARBA" id="ARBA00004141"/>
    </source>
</evidence>
<feature type="transmembrane region" description="Helical" evidence="5">
    <location>
        <begin position="40"/>
        <end position="57"/>
    </location>
</feature>
<proteinExistence type="predicted"/>
<accession>A0A4U5NGS2</accession>
<evidence type="ECO:0000256" key="3">
    <source>
        <dbReference type="ARBA" id="ARBA00022989"/>
    </source>
</evidence>
<dbReference type="GO" id="GO:0016020">
    <property type="term" value="C:membrane"/>
    <property type="evidence" value="ECO:0007669"/>
    <property type="project" value="UniProtKB-SubCell"/>
</dbReference>
<dbReference type="InterPro" id="IPR023271">
    <property type="entry name" value="Aquaporin-like"/>
</dbReference>
<dbReference type="EMBL" id="AZBU02000004">
    <property type="protein sequence ID" value="TKR82279.1"/>
    <property type="molecule type" value="Genomic_DNA"/>
</dbReference>
<dbReference type="PANTHER" id="PTHR21191:SF16">
    <property type="entry name" value="AQUAPORIN"/>
    <property type="match status" value="1"/>
</dbReference>
<feature type="transmembrane region" description="Helical" evidence="5">
    <location>
        <begin position="69"/>
        <end position="87"/>
    </location>
</feature>
<dbReference type="InterPro" id="IPR051883">
    <property type="entry name" value="AQP11/12_channel"/>
</dbReference>
<organism evidence="6 7">
    <name type="scientific">Steinernema carpocapsae</name>
    <name type="common">Entomopathogenic nematode</name>
    <dbReference type="NCBI Taxonomy" id="34508"/>
    <lineage>
        <taxon>Eukaryota</taxon>
        <taxon>Metazoa</taxon>
        <taxon>Ecdysozoa</taxon>
        <taxon>Nematoda</taxon>
        <taxon>Chromadorea</taxon>
        <taxon>Rhabditida</taxon>
        <taxon>Tylenchina</taxon>
        <taxon>Panagrolaimomorpha</taxon>
        <taxon>Strongyloidoidea</taxon>
        <taxon>Steinernematidae</taxon>
        <taxon>Steinernema</taxon>
    </lineage>
</organism>
<evidence type="ECO:0008006" key="8">
    <source>
        <dbReference type="Google" id="ProtNLM"/>
    </source>
</evidence>
<evidence type="ECO:0000256" key="5">
    <source>
        <dbReference type="SAM" id="Phobius"/>
    </source>
</evidence>
<dbReference type="GO" id="GO:0005737">
    <property type="term" value="C:cytoplasm"/>
    <property type="evidence" value="ECO:0007669"/>
    <property type="project" value="TreeGrafter"/>
</dbReference>
<dbReference type="SUPFAM" id="SSF81338">
    <property type="entry name" value="Aquaporin-like"/>
    <property type="match status" value="1"/>
</dbReference>
<evidence type="ECO:0000256" key="4">
    <source>
        <dbReference type="ARBA" id="ARBA00023136"/>
    </source>
</evidence>
<evidence type="ECO:0000313" key="6">
    <source>
        <dbReference type="EMBL" id="TKR82279.1"/>
    </source>
</evidence>
<reference evidence="6 7" key="1">
    <citation type="journal article" date="2015" name="Genome Biol.">
        <title>Comparative genomics of Steinernema reveals deeply conserved gene regulatory networks.</title>
        <authorList>
            <person name="Dillman A.R."/>
            <person name="Macchietto M."/>
            <person name="Porter C.F."/>
            <person name="Rogers A."/>
            <person name="Williams B."/>
            <person name="Antoshechkin I."/>
            <person name="Lee M.M."/>
            <person name="Goodwin Z."/>
            <person name="Lu X."/>
            <person name="Lewis E.E."/>
            <person name="Goodrich-Blair H."/>
            <person name="Stock S.P."/>
            <person name="Adams B.J."/>
            <person name="Sternberg P.W."/>
            <person name="Mortazavi A."/>
        </authorList>
    </citation>
    <scope>NUCLEOTIDE SEQUENCE [LARGE SCALE GENOMIC DNA]</scope>
    <source>
        <strain evidence="6 7">ALL</strain>
    </source>
</reference>
<comment type="caution">
    <text evidence="6">The sequence shown here is derived from an EMBL/GenBank/DDBJ whole genome shotgun (WGS) entry which is preliminary data.</text>
</comment>
<dbReference type="GO" id="GO:0015267">
    <property type="term" value="F:channel activity"/>
    <property type="evidence" value="ECO:0007669"/>
    <property type="project" value="TreeGrafter"/>
</dbReference>
<feature type="transmembrane region" description="Helical" evidence="5">
    <location>
        <begin position="6"/>
        <end position="28"/>
    </location>
</feature>